<dbReference type="Proteomes" id="UP000789396">
    <property type="component" value="Unassembled WGS sequence"/>
</dbReference>
<reference evidence="2" key="1">
    <citation type="submission" date="2021-06" db="EMBL/GenBank/DDBJ databases">
        <authorList>
            <person name="Kallberg Y."/>
            <person name="Tangrot J."/>
            <person name="Rosling A."/>
        </authorList>
    </citation>
    <scope>NUCLEOTIDE SEQUENCE</scope>
    <source>
        <strain evidence="2">IN212</strain>
    </source>
</reference>
<dbReference type="InterPro" id="IPR011009">
    <property type="entry name" value="Kinase-like_dom_sf"/>
</dbReference>
<dbReference type="InterPro" id="IPR017441">
    <property type="entry name" value="Protein_kinase_ATP_BS"/>
</dbReference>
<keyword evidence="1" id="KW-0067">ATP-binding</keyword>
<comment type="caution">
    <text evidence="2">The sequence shown here is derived from an EMBL/GenBank/DDBJ whole genome shotgun (WGS) entry which is preliminary data.</text>
</comment>
<keyword evidence="1" id="KW-0547">Nucleotide-binding</keyword>
<feature type="non-terminal residue" evidence="2">
    <location>
        <position position="160"/>
    </location>
</feature>
<keyword evidence="3" id="KW-1185">Reference proteome</keyword>
<protein>
    <submittedName>
        <fullName evidence="2">3981_t:CDS:1</fullName>
    </submittedName>
</protein>
<evidence type="ECO:0000313" key="3">
    <source>
        <dbReference type="Proteomes" id="UP000789396"/>
    </source>
</evidence>
<dbReference type="AlphaFoldDB" id="A0A9N9DZ12"/>
<gene>
    <name evidence="2" type="ORF">RFULGI_LOCUS8731</name>
</gene>
<dbReference type="OrthoDB" id="774951at2759"/>
<dbReference type="PROSITE" id="PS00107">
    <property type="entry name" value="PROTEIN_KINASE_ATP"/>
    <property type="match status" value="1"/>
</dbReference>
<sequence>NEYSLLWIPFCELRIIEEIGSGKFSTVYSARWQHSDFSLDMVALKFLHGSQENCDGFLKEVCKMWAFEDRKHDYKLALEICDGLRPTPKVKKQVQKDGFAISEISFLKQILKQIANYDDNISIESFENTFANLDRFFDRSSDNMFIIENTNISTESQKQH</sequence>
<dbReference type="SUPFAM" id="SSF56112">
    <property type="entry name" value="Protein kinase-like (PK-like)"/>
    <property type="match status" value="1"/>
</dbReference>
<evidence type="ECO:0000256" key="1">
    <source>
        <dbReference type="PROSITE-ProRule" id="PRU10141"/>
    </source>
</evidence>
<accession>A0A9N9DZ12</accession>
<name>A0A9N9DZ12_9GLOM</name>
<dbReference type="EMBL" id="CAJVPZ010014487">
    <property type="protein sequence ID" value="CAG8657996.1"/>
    <property type="molecule type" value="Genomic_DNA"/>
</dbReference>
<feature type="non-terminal residue" evidence="2">
    <location>
        <position position="1"/>
    </location>
</feature>
<dbReference type="Gene3D" id="3.30.200.20">
    <property type="entry name" value="Phosphorylase Kinase, domain 1"/>
    <property type="match status" value="1"/>
</dbReference>
<organism evidence="2 3">
    <name type="scientific">Racocetra fulgida</name>
    <dbReference type="NCBI Taxonomy" id="60492"/>
    <lineage>
        <taxon>Eukaryota</taxon>
        <taxon>Fungi</taxon>
        <taxon>Fungi incertae sedis</taxon>
        <taxon>Mucoromycota</taxon>
        <taxon>Glomeromycotina</taxon>
        <taxon>Glomeromycetes</taxon>
        <taxon>Diversisporales</taxon>
        <taxon>Gigasporaceae</taxon>
        <taxon>Racocetra</taxon>
    </lineage>
</organism>
<evidence type="ECO:0000313" key="2">
    <source>
        <dbReference type="EMBL" id="CAG8657996.1"/>
    </source>
</evidence>
<dbReference type="GO" id="GO:0005524">
    <property type="term" value="F:ATP binding"/>
    <property type="evidence" value="ECO:0007669"/>
    <property type="project" value="UniProtKB-UniRule"/>
</dbReference>
<feature type="binding site" evidence="1">
    <location>
        <position position="45"/>
    </location>
    <ligand>
        <name>ATP</name>
        <dbReference type="ChEBI" id="CHEBI:30616"/>
    </ligand>
</feature>
<proteinExistence type="predicted"/>